<name>A0A7S2Q861_9DINO</name>
<feature type="domain" description="C2" evidence="2">
    <location>
        <begin position="154"/>
        <end position="274"/>
    </location>
</feature>
<dbReference type="AlphaFoldDB" id="A0A7S2Q861"/>
<dbReference type="InterPro" id="IPR035892">
    <property type="entry name" value="C2_domain_sf"/>
</dbReference>
<gene>
    <name evidence="3" type="ORF">BRAN1462_LOCUS53260</name>
</gene>
<evidence type="ECO:0000313" key="3">
    <source>
        <dbReference type="EMBL" id="CAD9635438.1"/>
    </source>
</evidence>
<dbReference type="Pfam" id="PF00168">
    <property type="entry name" value="C2"/>
    <property type="match status" value="2"/>
</dbReference>
<evidence type="ECO:0000256" key="1">
    <source>
        <dbReference type="SAM" id="MobiDB-lite"/>
    </source>
</evidence>
<dbReference type="InterPro" id="IPR000008">
    <property type="entry name" value="C2_dom"/>
</dbReference>
<sequence length="522" mass="56777">MTTNLPKALESLSFDPVKCHLGKHPLEFKRIRIDREPQCTSVGSYNNLAIVALFEWDADCEIFLRFKGASLGIEGLRLKGRLVLDLVGLVDKPPFFEGVRAYLNRTPEVEINFGGSGEGLLNMSWVKDRIAKLVTDAISGLLVLPNRFGYAISEKADIFLITAPLSDGILEITAWGASGIAAKETTWLGLGANSSDPYVVLKCGTDTFKSPVVYKNLAPSWDWTASMVIQDSIHQSVVLEVLNDRALGEDDFLGTMRLNVHELMEWGPDQKKTLELLDHSGKATRGTVTLSAAWRPLELDAHGANLRSEGVFFAGVHSASRLPTKPEGTLYWVAVHCSRLIKTFHHHEAKATPHSPTEPKDTAGQGAEQEDSADLEERLAILKKYKMTEADMAAVLQVEPASLHEAMKASDRASKVSKDIEAAKGCVVSWETAFEFLVDSVADAAITFEVMCKEPGKSAKKLGTYQTSGASLRGCENCTEWRTVRVPGTEAMLKVKLGTRVLGQVAAAAPPSGPSSSKNLAD</sequence>
<dbReference type="PANTHER" id="PTHR45761:SF1">
    <property type="entry name" value="EXTENDED SYNAPTOTAGMIN-LIKE PROTEIN 2, ISOFORM C"/>
    <property type="match status" value="1"/>
</dbReference>
<dbReference type="PANTHER" id="PTHR45761">
    <property type="entry name" value="EXTENDED SYNAPTOTAGMIN-LIKE PROTEIN 2, ISOFORM C"/>
    <property type="match status" value="1"/>
</dbReference>
<dbReference type="InterPro" id="IPR051634">
    <property type="entry name" value="Extended_Synaptotagmin"/>
</dbReference>
<protein>
    <recommendedName>
        <fullName evidence="2">C2 domain-containing protein</fullName>
    </recommendedName>
</protein>
<accession>A0A7S2Q861</accession>
<proteinExistence type="predicted"/>
<reference evidence="3" key="1">
    <citation type="submission" date="2021-01" db="EMBL/GenBank/DDBJ databases">
        <authorList>
            <person name="Corre E."/>
            <person name="Pelletier E."/>
            <person name="Niang G."/>
            <person name="Scheremetjew M."/>
            <person name="Finn R."/>
            <person name="Kale V."/>
            <person name="Holt S."/>
            <person name="Cochrane G."/>
            <person name="Meng A."/>
            <person name="Brown T."/>
            <person name="Cohen L."/>
        </authorList>
    </citation>
    <scope>NUCLEOTIDE SEQUENCE</scope>
    <source>
        <strain evidence="3">RCC3387</strain>
    </source>
</reference>
<feature type="region of interest" description="Disordered" evidence="1">
    <location>
        <begin position="346"/>
        <end position="373"/>
    </location>
</feature>
<dbReference type="SUPFAM" id="SSF49562">
    <property type="entry name" value="C2 domain (Calcium/lipid-binding domain, CaLB)"/>
    <property type="match status" value="1"/>
</dbReference>
<organism evidence="3">
    <name type="scientific">Zooxanthella nutricula</name>
    <dbReference type="NCBI Taxonomy" id="1333877"/>
    <lineage>
        <taxon>Eukaryota</taxon>
        <taxon>Sar</taxon>
        <taxon>Alveolata</taxon>
        <taxon>Dinophyceae</taxon>
        <taxon>Peridiniales</taxon>
        <taxon>Peridiniales incertae sedis</taxon>
        <taxon>Zooxanthella</taxon>
    </lineage>
</organism>
<evidence type="ECO:0000259" key="2">
    <source>
        <dbReference type="PROSITE" id="PS50004"/>
    </source>
</evidence>
<dbReference type="SMART" id="SM00239">
    <property type="entry name" value="C2"/>
    <property type="match status" value="1"/>
</dbReference>
<dbReference type="EMBL" id="HBGW01084013">
    <property type="protein sequence ID" value="CAD9635438.1"/>
    <property type="molecule type" value="Transcribed_RNA"/>
</dbReference>
<dbReference type="PROSITE" id="PS50004">
    <property type="entry name" value="C2"/>
    <property type="match status" value="1"/>
</dbReference>
<dbReference type="Gene3D" id="2.60.40.150">
    <property type="entry name" value="C2 domain"/>
    <property type="match status" value="1"/>
</dbReference>
<dbReference type="CDD" id="cd00030">
    <property type="entry name" value="C2"/>
    <property type="match status" value="1"/>
</dbReference>